<evidence type="ECO:0000313" key="6">
    <source>
        <dbReference type="EMBL" id="MPY48149.1"/>
    </source>
</evidence>
<evidence type="ECO:0000259" key="5">
    <source>
        <dbReference type="Pfam" id="PF00296"/>
    </source>
</evidence>
<dbReference type="InterPro" id="IPR050766">
    <property type="entry name" value="Bact_Lucif_Oxidored"/>
</dbReference>
<dbReference type="GO" id="GO:0005829">
    <property type="term" value="C:cytosol"/>
    <property type="evidence" value="ECO:0007669"/>
    <property type="project" value="TreeGrafter"/>
</dbReference>
<dbReference type="AlphaFoldDB" id="A0A5N8WLK2"/>
<dbReference type="InterPro" id="IPR011251">
    <property type="entry name" value="Luciferase-like_dom"/>
</dbReference>
<dbReference type="RefSeq" id="WP_152859820.1">
    <property type="nucleotide sequence ID" value="NZ_VMNX01000010.1"/>
</dbReference>
<dbReference type="PANTHER" id="PTHR30137:SF16">
    <property type="entry name" value="BLL0895 PROTEIN"/>
    <property type="match status" value="1"/>
</dbReference>
<dbReference type="Pfam" id="PF00296">
    <property type="entry name" value="Bac_luciferase"/>
    <property type="match status" value="1"/>
</dbReference>
<evidence type="ECO:0000256" key="1">
    <source>
        <dbReference type="ARBA" id="ARBA00010426"/>
    </source>
</evidence>
<dbReference type="EMBL" id="VMNX01000010">
    <property type="protein sequence ID" value="MPY48149.1"/>
    <property type="molecule type" value="Genomic_DNA"/>
</dbReference>
<keyword evidence="3" id="KW-0560">Oxidoreductase</keyword>
<dbReference type="SUPFAM" id="SSF51679">
    <property type="entry name" value="Bacterial luciferase-like"/>
    <property type="match status" value="1"/>
</dbReference>
<dbReference type="GO" id="GO:0004497">
    <property type="term" value="F:monooxygenase activity"/>
    <property type="evidence" value="ECO:0007669"/>
    <property type="project" value="UniProtKB-KW"/>
</dbReference>
<evidence type="ECO:0000313" key="7">
    <source>
        <dbReference type="Proteomes" id="UP000373149"/>
    </source>
</evidence>
<organism evidence="6 7">
    <name type="scientific">Streptomyces acidicola</name>
    <dbReference type="NCBI Taxonomy" id="2596892"/>
    <lineage>
        <taxon>Bacteria</taxon>
        <taxon>Bacillati</taxon>
        <taxon>Actinomycetota</taxon>
        <taxon>Actinomycetes</taxon>
        <taxon>Kitasatosporales</taxon>
        <taxon>Streptomycetaceae</taxon>
        <taxon>Streptomyces</taxon>
    </lineage>
</organism>
<dbReference type="PANTHER" id="PTHR30137">
    <property type="entry name" value="LUCIFERASE-LIKE MONOOXYGENASE"/>
    <property type="match status" value="1"/>
</dbReference>
<reference evidence="6 7" key="1">
    <citation type="submission" date="2019-09" db="EMBL/GenBank/DDBJ databases">
        <authorList>
            <person name="Duangmal K."/>
            <person name="Teo W.F.A."/>
            <person name="Lipun K."/>
        </authorList>
    </citation>
    <scope>NUCLEOTIDE SEQUENCE [LARGE SCALE GENOMIC DNA]</scope>
    <source>
        <strain evidence="6 7">K1PN6</strain>
    </source>
</reference>
<accession>A0A5N8WLK2</accession>
<protein>
    <submittedName>
        <fullName evidence="6">LLM class flavin-dependent oxidoreductase</fullName>
    </submittedName>
</protein>
<evidence type="ECO:0000256" key="2">
    <source>
        <dbReference type="ARBA" id="ARBA00022630"/>
    </source>
</evidence>
<comment type="caution">
    <text evidence="6">The sequence shown here is derived from an EMBL/GenBank/DDBJ whole genome shotgun (WGS) entry which is preliminary data.</text>
</comment>
<keyword evidence="2" id="KW-0285">Flavoprotein</keyword>
<comment type="similarity">
    <text evidence="1">Belongs to the bacterial luciferase oxidoreductase family.</text>
</comment>
<name>A0A5N8WLK2_9ACTN</name>
<dbReference type="Proteomes" id="UP000373149">
    <property type="component" value="Unassembled WGS sequence"/>
</dbReference>
<dbReference type="Gene3D" id="3.20.20.30">
    <property type="entry name" value="Luciferase-like domain"/>
    <property type="match status" value="1"/>
</dbReference>
<proteinExistence type="inferred from homology"/>
<keyword evidence="7" id="KW-1185">Reference proteome</keyword>
<dbReference type="InterPro" id="IPR036661">
    <property type="entry name" value="Luciferase-like_sf"/>
</dbReference>
<gene>
    <name evidence="6" type="ORF">FPZ41_05955</name>
</gene>
<dbReference type="GO" id="GO:0016705">
    <property type="term" value="F:oxidoreductase activity, acting on paired donors, with incorporation or reduction of molecular oxygen"/>
    <property type="evidence" value="ECO:0007669"/>
    <property type="project" value="InterPro"/>
</dbReference>
<evidence type="ECO:0000256" key="3">
    <source>
        <dbReference type="ARBA" id="ARBA00023002"/>
    </source>
</evidence>
<feature type="domain" description="Luciferase-like" evidence="5">
    <location>
        <begin position="1"/>
        <end position="327"/>
    </location>
</feature>
<keyword evidence="4" id="KW-0503">Monooxygenase</keyword>
<sequence length="373" mass="41708">MKSGIFNVPYMRPERTPREVFDYSVLMAREADQAGFTDFMIGEHATQGWESVPNPEIVIGACARETERIRFAPMAHLLGLHQPGSLAIQVGWLSRVLKGRYFLGIGPGAYPRDAIIRGQAADLSEARPRRDEALEIMRKVWKREPFHYEGRFFTGGFPEEEPSAEDGHQEHVMPDFSPWGGPEALEIAVTALSYNSSSMRYAGENGFSPISFFGGVDVARSHWDTYAEGAAANGHPLDRERFRICRDVLVADTDKEARKRAINGGLGHCWEKYLVPIYQRFGILQGYIDDSGTGIDVADVDMDFIAEHVWLCGSPETVIRKIEEMNERIGGFGEIVLNTQDYIDDPTPWIESMHRIAKEVVPCVRPVGTAATA</sequence>
<evidence type="ECO:0000256" key="4">
    <source>
        <dbReference type="ARBA" id="ARBA00023033"/>
    </source>
</evidence>